<sequence>MSLPEGTKQKNVHLESLKIDGNHSLSFVTIGQLPSSLKRLQLKKCEKLQYVFGDADETHTSSYSVIHEENINTFLESLTVESCPSLTCLSTRDQLPATLRYLYIYYCPKITTVSRGQLPDSLQDLSIYLCPKVESITERFHNSMLLETIWISSCANFESIPEGIHKLSRLRKIYINTCPSLVCFPEEGLPNTNLREFSIADCENLKALPRGMQTLNSFCISDCPSMKSFPEECFHTKLTKLEIGNLDMYEQLIQWGLPKLTSLTRLLIQDCPDVESFEIGMMLPTSLTHLTIYKFPKLKYLSSDGFQNLSSLIVCHGNWTRQLTGSSQNLEDAFVRSCLCDLCEDGYDNMQIKGYIFAWTHSVSWALSPFGVQKIRSRFALFPIIETFWNSVKFVCDSALDTQVPHGFDFGFTT</sequence>
<proteinExistence type="predicted"/>
<dbReference type="PANTHER" id="PTHR36766">
    <property type="entry name" value="PLANT BROAD-SPECTRUM MILDEW RESISTANCE PROTEIN RPW8"/>
    <property type="match status" value="1"/>
</dbReference>
<dbReference type="EMBL" id="VAHF01000207">
    <property type="protein sequence ID" value="TXG46343.1"/>
    <property type="molecule type" value="Genomic_DNA"/>
</dbReference>
<accession>A0A5C7GP40</accession>
<keyword evidence="1" id="KW-0611">Plant defense</keyword>
<dbReference type="Proteomes" id="UP000323000">
    <property type="component" value="Unassembled WGS sequence"/>
</dbReference>
<dbReference type="AlphaFoldDB" id="A0A5C7GP40"/>
<dbReference type="OrthoDB" id="26890at2759"/>
<gene>
    <name evidence="2" type="ORF">EZV62_028156</name>
</gene>
<keyword evidence="3" id="KW-1185">Reference proteome</keyword>
<comment type="caution">
    <text evidence="2">The sequence shown here is derived from an EMBL/GenBank/DDBJ whole genome shotgun (WGS) entry which is preliminary data.</text>
</comment>
<name>A0A5C7GP40_9ROSI</name>
<dbReference type="GO" id="GO:0006952">
    <property type="term" value="P:defense response"/>
    <property type="evidence" value="ECO:0007669"/>
    <property type="project" value="UniProtKB-KW"/>
</dbReference>
<organism evidence="2 3">
    <name type="scientific">Acer yangbiense</name>
    <dbReference type="NCBI Taxonomy" id="1000413"/>
    <lineage>
        <taxon>Eukaryota</taxon>
        <taxon>Viridiplantae</taxon>
        <taxon>Streptophyta</taxon>
        <taxon>Embryophyta</taxon>
        <taxon>Tracheophyta</taxon>
        <taxon>Spermatophyta</taxon>
        <taxon>Magnoliopsida</taxon>
        <taxon>eudicotyledons</taxon>
        <taxon>Gunneridae</taxon>
        <taxon>Pentapetalae</taxon>
        <taxon>rosids</taxon>
        <taxon>malvids</taxon>
        <taxon>Sapindales</taxon>
        <taxon>Sapindaceae</taxon>
        <taxon>Hippocastanoideae</taxon>
        <taxon>Acereae</taxon>
        <taxon>Acer</taxon>
    </lineage>
</organism>
<dbReference type="Gene3D" id="3.80.10.10">
    <property type="entry name" value="Ribonuclease Inhibitor"/>
    <property type="match status" value="2"/>
</dbReference>
<dbReference type="PANTHER" id="PTHR36766:SF40">
    <property type="entry name" value="DISEASE RESISTANCE PROTEIN RGA3"/>
    <property type="match status" value="1"/>
</dbReference>
<reference evidence="3" key="1">
    <citation type="journal article" date="2019" name="Gigascience">
        <title>De novo genome assembly of the endangered Acer yangbiense, a plant species with extremely small populations endemic to Yunnan Province, China.</title>
        <authorList>
            <person name="Yang J."/>
            <person name="Wariss H.M."/>
            <person name="Tao L."/>
            <person name="Zhang R."/>
            <person name="Yun Q."/>
            <person name="Hollingsworth P."/>
            <person name="Dao Z."/>
            <person name="Luo G."/>
            <person name="Guo H."/>
            <person name="Ma Y."/>
            <person name="Sun W."/>
        </authorList>
    </citation>
    <scope>NUCLEOTIDE SEQUENCE [LARGE SCALE GENOMIC DNA]</scope>
    <source>
        <strain evidence="3">cv. Malutang</strain>
    </source>
</reference>
<dbReference type="SUPFAM" id="SSF52058">
    <property type="entry name" value="L domain-like"/>
    <property type="match status" value="1"/>
</dbReference>
<evidence type="ECO:0000256" key="1">
    <source>
        <dbReference type="ARBA" id="ARBA00022821"/>
    </source>
</evidence>
<evidence type="ECO:0000313" key="3">
    <source>
        <dbReference type="Proteomes" id="UP000323000"/>
    </source>
</evidence>
<evidence type="ECO:0000313" key="2">
    <source>
        <dbReference type="EMBL" id="TXG46343.1"/>
    </source>
</evidence>
<protein>
    <submittedName>
        <fullName evidence="2">Uncharacterized protein</fullName>
    </submittedName>
</protein>
<dbReference type="InterPro" id="IPR032675">
    <property type="entry name" value="LRR_dom_sf"/>
</dbReference>